<dbReference type="OrthoDB" id="9763644at2"/>
<comment type="caution">
    <text evidence="2">The sequence shown here is derived from an EMBL/GenBank/DDBJ whole genome shotgun (WGS) entry which is preliminary data.</text>
</comment>
<evidence type="ECO:0000313" key="2">
    <source>
        <dbReference type="EMBL" id="KJN12687.1"/>
    </source>
</evidence>
<reference evidence="2 3" key="1">
    <citation type="submission" date="2015-03" db="EMBL/GenBank/DDBJ databases">
        <authorList>
            <person name="McCorrison J."/>
            <person name="Sanka R."/>
            <person name="Adams M."/>
            <person name="Brinkac L."/>
            <person name="Nierman W."/>
            <person name="Sutton G."/>
            <person name="Nelson K."/>
            <person name="Kiedrowski L."/>
            <person name="Guerrero D."/>
            <person name="Bonomo R."/>
        </authorList>
    </citation>
    <scope>NUCLEOTIDE SEQUENCE [LARGE SCALE GENOMIC DNA]</scope>
    <source>
        <strain evidence="2 3">35699</strain>
    </source>
</reference>
<dbReference type="RefSeq" id="WP_045286977.1">
    <property type="nucleotide sequence ID" value="NZ_JZYX01000122.1"/>
</dbReference>
<protein>
    <submittedName>
        <fullName evidence="2">Uncharacterized protein</fullName>
    </submittedName>
</protein>
<dbReference type="Proteomes" id="UP000033352">
    <property type="component" value="Unassembled WGS sequence"/>
</dbReference>
<sequence>MRQRTTETDDEWRKRYLKSQAAFSEALASVPAPYCDCGQYLEWIKGLTSICCWLSVLNRQSEAADICAQWSESVPLTPAQLAENRQLINATIKDAEKIINDDVREDYAAMFAAREPGLLRRLYMITDGEYAPPSTQPRRQQEAQREARQQEFEARQLEQEQATQKQRQKAYADAMRIYGKGNTSPDAVRATPYWREKEKAAGFPLPVPEGIRCGSVRMFLPVVGPIWWNHALIVPLYVISEYLQLGHVSIELVCGIASPPASRTGDKRGLKGGLRRGAFFPLGLDKARHGEPLVIVEGLMTGIAASLMMGGKLPVICAMSCEFFSSVIDELQIAYPASPFYIIGDVGAGHRKAADLATERGRAEIYAVDLEPCLPEEGADAFDMLARHGVDNGMVLLRSMFRTARLARGDATVSPSSSVNP</sequence>
<feature type="compositionally biased region" description="Basic and acidic residues" evidence="1">
    <location>
        <begin position="139"/>
        <end position="151"/>
    </location>
</feature>
<gene>
    <name evidence="2" type="ORF">SS37_25255</name>
</gene>
<dbReference type="EMBL" id="JZYX01000122">
    <property type="protein sequence ID" value="KJN12687.1"/>
    <property type="molecule type" value="Genomic_DNA"/>
</dbReference>
<name>A0A0F0ZT25_9ENTR</name>
<dbReference type="AlphaFoldDB" id="A0A0F0ZT25"/>
<feature type="region of interest" description="Disordered" evidence="1">
    <location>
        <begin position="129"/>
        <end position="151"/>
    </location>
</feature>
<evidence type="ECO:0000313" key="3">
    <source>
        <dbReference type="Proteomes" id="UP000033352"/>
    </source>
</evidence>
<evidence type="ECO:0000256" key="1">
    <source>
        <dbReference type="SAM" id="MobiDB-lite"/>
    </source>
</evidence>
<organism evidence="2 3">
    <name type="scientific">Enterobacter sichuanensis</name>
    <dbReference type="NCBI Taxonomy" id="2071710"/>
    <lineage>
        <taxon>Bacteria</taxon>
        <taxon>Pseudomonadati</taxon>
        <taxon>Pseudomonadota</taxon>
        <taxon>Gammaproteobacteria</taxon>
        <taxon>Enterobacterales</taxon>
        <taxon>Enterobacteriaceae</taxon>
        <taxon>Enterobacter</taxon>
        <taxon>Enterobacter cloacae complex</taxon>
    </lineage>
</organism>
<proteinExistence type="predicted"/>
<accession>A0A0F0ZT25</accession>
<dbReference type="PATRIC" id="fig|1619248.3.peg.540"/>